<proteinExistence type="predicted"/>
<protein>
    <submittedName>
        <fullName evidence="2">Uncharacterized protein</fullName>
    </submittedName>
</protein>
<reference evidence="2" key="1">
    <citation type="submission" date="2019-06" db="EMBL/GenBank/DDBJ databases">
        <title>G10K-VGP Goodes thornscrub tortoise genome, primary haplotype.</title>
        <authorList>
            <person name="Murphy B."/>
            <person name="Edwards T."/>
            <person name="Rhie A."/>
            <person name="Koren S."/>
            <person name="Phillippy A."/>
            <person name="Fedrigo O."/>
            <person name="Haase B."/>
            <person name="Mountcastle J."/>
            <person name="Lewin H."/>
            <person name="Damas J."/>
            <person name="Howe K."/>
            <person name="Formenti G."/>
            <person name="Myers G."/>
            <person name="Durbin R."/>
            <person name="Jarvis E.D."/>
        </authorList>
    </citation>
    <scope>NUCLEOTIDE SEQUENCE [LARGE SCALE GENOMIC DNA]</scope>
</reference>
<reference evidence="2" key="2">
    <citation type="submission" date="2025-08" db="UniProtKB">
        <authorList>
            <consortium name="Ensembl"/>
        </authorList>
    </citation>
    <scope>IDENTIFICATION</scope>
</reference>
<evidence type="ECO:0000313" key="2">
    <source>
        <dbReference type="Ensembl" id="ENSGEVP00005015860.1"/>
    </source>
</evidence>
<accession>A0A8C4WH23</accession>
<name>A0A8C4WH23_9SAUR</name>
<evidence type="ECO:0000256" key="1">
    <source>
        <dbReference type="SAM" id="MobiDB-lite"/>
    </source>
</evidence>
<evidence type="ECO:0000313" key="3">
    <source>
        <dbReference type="Proteomes" id="UP000694390"/>
    </source>
</evidence>
<keyword evidence="3" id="KW-1185">Reference proteome</keyword>
<dbReference type="AlphaFoldDB" id="A0A8C4WH23"/>
<reference evidence="2" key="3">
    <citation type="submission" date="2025-09" db="UniProtKB">
        <authorList>
            <consortium name="Ensembl"/>
        </authorList>
    </citation>
    <scope>IDENTIFICATION</scope>
</reference>
<dbReference type="Ensembl" id="ENSGEVT00005016665.1">
    <property type="protein sequence ID" value="ENSGEVP00005015860.1"/>
    <property type="gene ID" value="ENSGEVG00005011282.1"/>
</dbReference>
<sequence length="133" mass="14752">LTLIHSVTVCERTLLGGISHKPHTRLPRPLHRTDPRLCRASHTDSFPGLKSNCLIFPLYLLADNYSSEFFLDSGSAGGETQRVRKTEPFSQVHLGDGEPRLRFWACPVSSASSNVKLPPEVSPSHTPRLLLKP</sequence>
<organism evidence="2 3">
    <name type="scientific">Gopherus evgoodei</name>
    <name type="common">Goodes thornscrub tortoise</name>
    <dbReference type="NCBI Taxonomy" id="1825980"/>
    <lineage>
        <taxon>Eukaryota</taxon>
        <taxon>Metazoa</taxon>
        <taxon>Chordata</taxon>
        <taxon>Craniata</taxon>
        <taxon>Vertebrata</taxon>
        <taxon>Euteleostomi</taxon>
        <taxon>Archelosauria</taxon>
        <taxon>Testudinata</taxon>
        <taxon>Testudines</taxon>
        <taxon>Cryptodira</taxon>
        <taxon>Durocryptodira</taxon>
        <taxon>Testudinoidea</taxon>
        <taxon>Testudinidae</taxon>
        <taxon>Gopherus</taxon>
    </lineage>
</organism>
<dbReference type="Proteomes" id="UP000694390">
    <property type="component" value="Chromosome 15"/>
</dbReference>
<feature type="region of interest" description="Disordered" evidence="1">
    <location>
        <begin position="111"/>
        <end position="133"/>
    </location>
</feature>